<dbReference type="InterPro" id="IPR016047">
    <property type="entry name" value="M23ase_b-sheet_dom"/>
</dbReference>
<keyword evidence="1 3" id="KW-0732">Signal</keyword>
<dbReference type="PANTHER" id="PTHR21666:SF289">
    <property type="entry name" value="L-ALA--D-GLU ENDOPEPTIDASE"/>
    <property type="match status" value="1"/>
</dbReference>
<dbReference type="GO" id="GO:0004222">
    <property type="term" value="F:metalloendopeptidase activity"/>
    <property type="evidence" value="ECO:0007669"/>
    <property type="project" value="TreeGrafter"/>
</dbReference>
<keyword evidence="6" id="KW-1185">Reference proteome</keyword>
<keyword evidence="2" id="KW-0175">Coiled coil</keyword>
<dbReference type="Pfam" id="PF01551">
    <property type="entry name" value="Peptidase_M23"/>
    <property type="match status" value="1"/>
</dbReference>
<dbReference type="SUPFAM" id="SSF51261">
    <property type="entry name" value="Duplicated hybrid motif"/>
    <property type="match status" value="1"/>
</dbReference>
<evidence type="ECO:0000256" key="3">
    <source>
        <dbReference type="SAM" id="SignalP"/>
    </source>
</evidence>
<feature type="chain" id="PRO_5012997039" evidence="3">
    <location>
        <begin position="25"/>
        <end position="408"/>
    </location>
</feature>
<evidence type="ECO:0000256" key="2">
    <source>
        <dbReference type="SAM" id="Coils"/>
    </source>
</evidence>
<dbReference type="STRING" id="570519.SAMN04488116_3488"/>
<feature type="coiled-coil region" evidence="2">
    <location>
        <begin position="22"/>
        <end position="56"/>
    </location>
</feature>
<evidence type="ECO:0000259" key="4">
    <source>
        <dbReference type="Pfam" id="PF01551"/>
    </source>
</evidence>
<dbReference type="CDD" id="cd12797">
    <property type="entry name" value="M23_peptidase"/>
    <property type="match status" value="1"/>
</dbReference>
<dbReference type="AlphaFoldDB" id="A0A1M5Q2P4"/>
<sequence length="408" mass="47132">MFGKAPYHICLLLFVLLLTSSLTAQTGEQKALEAKRERLQQEIKEINRLLFAEKKEKGNVLDQMEALDKRINVRQELIRVTNQQSNLLNRQINVNIRSISKLREDLKILKTDYANLIRKSYQNKNQGSRLMFLLSAENFYQAFKRLQYMEQYAKHRKKQGEDIILKTDELAKLNQELVAQRKTKEQLLAENRKVKDGLFKEIETQKNLLRSIRQNETKYTAAIEKKRKEARKIDREIERLIKSAIASTNKRSGKSTSRTKFVLTPEAKLVATNFSANKGKLIWPVEKGIKSQGYGVYSDKLYPGIKHRNNGVTIATDKGSKARAIFEGEVIAILTVPGGSRGVQIKHGNYISTYYNLSKLYVKKGDKVAVKDVLGDIYTNRFDGTTKLKFYLYQDTNRLNPEDWIYQL</sequence>
<evidence type="ECO:0000313" key="6">
    <source>
        <dbReference type="Proteomes" id="UP000184532"/>
    </source>
</evidence>
<organism evidence="5 6">
    <name type="scientific">Flagellimonas flava</name>
    <dbReference type="NCBI Taxonomy" id="570519"/>
    <lineage>
        <taxon>Bacteria</taxon>
        <taxon>Pseudomonadati</taxon>
        <taxon>Bacteroidota</taxon>
        <taxon>Flavobacteriia</taxon>
        <taxon>Flavobacteriales</taxon>
        <taxon>Flavobacteriaceae</taxon>
        <taxon>Flagellimonas</taxon>
    </lineage>
</organism>
<evidence type="ECO:0000313" key="5">
    <source>
        <dbReference type="EMBL" id="SHH08252.1"/>
    </source>
</evidence>
<name>A0A1M5Q2P4_9FLAO</name>
<reference evidence="6" key="1">
    <citation type="submission" date="2016-11" db="EMBL/GenBank/DDBJ databases">
        <authorList>
            <person name="Varghese N."/>
            <person name="Submissions S."/>
        </authorList>
    </citation>
    <scope>NUCLEOTIDE SEQUENCE [LARGE SCALE GENOMIC DNA]</scope>
    <source>
        <strain evidence="6">DSM 22638</strain>
    </source>
</reference>
<dbReference type="InterPro" id="IPR011055">
    <property type="entry name" value="Dup_hybrid_motif"/>
</dbReference>
<keyword evidence="5" id="KW-0378">Hydrolase</keyword>
<dbReference type="Gene3D" id="2.70.70.10">
    <property type="entry name" value="Glucose Permease (Domain IIA)"/>
    <property type="match status" value="1"/>
</dbReference>
<feature type="domain" description="M23ase beta-sheet core" evidence="4">
    <location>
        <begin position="308"/>
        <end position="401"/>
    </location>
</feature>
<gene>
    <name evidence="5" type="ORF">SAMN04488116_3488</name>
</gene>
<dbReference type="InterPro" id="IPR050570">
    <property type="entry name" value="Cell_wall_metabolism_enzyme"/>
</dbReference>
<dbReference type="PANTHER" id="PTHR21666">
    <property type="entry name" value="PEPTIDASE-RELATED"/>
    <property type="match status" value="1"/>
</dbReference>
<dbReference type="Gene3D" id="6.10.250.3150">
    <property type="match status" value="1"/>
</dbReference>
<evidence type="ECO:0000256" key="1">
    <source>
        <dbReference type="ARBA" id="ARBA00022729"/>
    </source>
</evidence>
<dbReference type="OrthoDB" id="9815884at2"/>
<dbReference type="RefSeq" id="WP_073181997.1">
    <property type="nucleotide sequence ID" value="NZ_FQWL01000010.1"/>
</dbReference>
<dbReference type="Proteomes" id="UP000184532">
    <property type="component" value="Unassembled WGS sequence"/>
</dbReference>
<dbReference type="EMBL" id="FQWL01000010">
    <property type="protein sequence ID" value="SHH08252.1"/>
    <property type="molecule type" value="Genomic_DNA"/>
</dbReference>
<proteinExistence type="predicted"/>
<feature type="signal peptide" evidence="3">
    <location>
        <begin position="1"/>
        <end position="24"/>
    </location>
</feature>
<protein>
    <submittedName>
        <fullName evidence="5">Septal ring factor EnvC, activator of murein hydrolases AmiA and AmiB</fullName>
    </submittedName>
</protein>
<accession>A0A1M5Q2P4</accession>